<reference evidence="1 2" key="1">
    <citation type="submission" date="2023-10" db="EMBL/GenBank/DDBJ databases">
        <title>Draft genome sequence of Xylaria bambusicola isolate GMP-LS, the root and basal stem rot pathogen of sugarcane in Indonesia.</title>
        <authorList>
            <person name="Selvaraj P."/>
            <person name="Muralishankar V."/>
            <person name="Muruganantham S."/>
            <person name="Sp S."/>
            <person name="Haryani S."/>
            <person name="Lau K.J.X."/>
            <person name="Naqvi N.I."/>
        </authorList>
    </citation>
    <scope>NUCLEOTIDE SEQUENCE [LARGE SCALE GENOMIC DNA]</scope>
    <source>
        <strain evidence="1">GMP-LS</strain>
    </source>
</reference>
<dbReference type="EMBL" id="JAWHQM010000003">
    <property type="protein sequence ID" value="KAK5625893.1"/>
    <property type="molecule type" value="Genomic_DNA"/>
</dbReference>
<gene>
    <name evidence="1" type="ORF">RRF57_001609</name>
</gene>
<evidence type="ECO:0000313" key="1">
    <source>
        <dbReference type="EMBL" id="KAK5625893.1"/>
    </source>
</evidence>
<accession>A0AAN7UCT9</accession>
<dbReference type="Proteomes" id="UP001305414">
    <property type="component" value="Unassembled WGS sequence"/>
</dbReference>
<evidence type="ECO:0000313" key="2">
    <source>
        <dbReference type="Proteomes" id="UP001305414"/>
    </source>
</evidence>
<organism evidence="1 2">
    <name type="scientific">Xylaria bambusicola</name>
    <dbReference type="NCBI Taxonomy" id="326684"/>
    <lineage>
        <taxon>Eukaryota</taxon>
        <taxon>Fungi</taxon>
        <taxon>Dikarya</taxon>
        <taxon>Ascomycota</taxon>
        <taxon>Pezizomycotina</taxon>
        <taxon>Sordariomycetes</taxon>
        <taxon>Xylariomycetidae</taxon>
        <taxon>Xylariales</taxon>
        <taxon>Xylariaceae</taxon>
        <taxon>Xylaria</taxon>
    </lineage>
</organism>
<dbReference type="AlphaFoldDB" id="A0AAN7UCT9"/>
<protein>
    <submittedName>
        <fullName evidence="1">Uncharacterized protein</fullName>
    </submittedName>
</protein>
<proteinExistence type="predicted"/>
<comment type="caution">
    <text evidence="1">The sequence shown here is derived from an EMBL/GenBank/DDBJ whole genome shotgun (WGS) entry which is preliminary data.</text>
</comment>
<keyword evidence="2" id="KW-1185">Reference proteome</keyword>
<name>A0AAN7UCT9_9PEZI</name>
<sequence length="71" mass="8110">MLARATLACLERAEKKVSWEGHSVGKRRETSRDEGLGRDHHEVVMKCWPLLWDAMGRHGALRGLRDRGQDS</sequence>